<evidence type="ECO:0000256" key="2">
    <source>
        <dbReference type="ARBA" id="ARBA00022490"/>
    </source>
</evidence>
<dbReference type="GO" id="GO:0004414">
    <property type="term" value="F:homoserine O-acetyltransferase activity"/>
    <property type="evidence" value="ECO:0007669"/>
    <property type="project" value="UniProtKB-ARBA"/>
</dbReference>
<keyword evidence="2 8" id="KW-0963">Cytoplasm</keyword>
<feature type="binding site" evidence="8">
    <location>
        <position position="225"/>
    </location>
    <ligand>
        <name>substrate</name>
    </ligand>
</feature>
<comment type="caution">
    <text evidence="8">Lacks conserved residue(s) required for the propagation of feature annotation.</text>
</comment>
<dbReference type="PANTHER" id="PTHR32268:SF11">
    <property type="entry name" value="HOMOSERINE O-ACETYLTRANSFERASE"/>
    <property type="match status" value="1"/>
</dbReference>
<sequence length="380" mass="41713">MSDSHDSVGIVTAQTAVFDTPLPLNSGAILQGYQLRFETYGELNAAKSNAILICHALSGHHHVAGRYQADDKAAGWWDNMVGPGKPIDTRRFFVVGVNNLGGCHGSTGPSSINPATGQPWGSAFPVVTVSDWVYSQSRLADRLGIERWAAVIGGSLGGMQALQWSIDYPERIAHALVIASAPKLSAQNIAFNDVARQAIITDPEFHGGDFYAHNALPRRGLRLARMLGHITYLSDDGMGAKFGRMLRSGDYRFGYDVEFEIESYLRYQGDKFSDAFDANTYLLMTKALDYFDPAKSFGGDLVAALKKASAQFLVASFTSDWRFSPERSRETVKALVAANRPVSYAEIESVHGHDAFLMTDEPYVQLMRAYLDRVAREVQA</sequence>
<dbReference type="PIRSF" id="PIRSF000443">
    <property type="entry name" value="Homoser_Ac_trans"/>
    <property type="match status" value="1"/>
</dbReference>
<evidence type="ECO:0000313" key="11">
    <source>
        <dbReference type="EMBL" id="AXT49224.1"/>
    </source>
</evidence>
<feature type="active site" description="Nucleophile" evidence="8 9">
    <location>
        <position position="155"/>
    </location>
</feature>
<dbReference type="GO" id="GO:0009086">
    <property type="term" value="P:methionine biosynthetic process"/>
    <property type="evidence" value="ECO:0007669"/>
    <property type="project" value="UniProtKB-UniRule"/>
</dbReference>
<dbReference type="EMBL" id="CP031968">
    <property type="protein sequence ID" value="AXT49224.1"/>
    <property type="molecule type" value="Genomic_DNA"/>
</dbReference>
<evidence type="ECO:0000256" key="5">
    <source>
        <dbReference type="ARBA" id="ARBA00023167"/>
    </source>
</evidence>
<name>A0AAD0WAD0_9NEIS</name>
<dbReference type="PANTHER" id="PTHR32268">
    <property type="entry name" value="HOMOSERINE O-ACETYLTRANSFERASE"/>
    <property type="match status" value="1"/>
</dbReference>
<evidence type="ECO:0000256" key="7">
    <source>
        <dbReference type="ARBA" id="ARBA00051253"/>
    </source>
</evidence>
<keyword evidence="3 8" id="KW-0028">Amino-acid biosynthesis</keyword>
<dbReference type="EC" id="2.3.1.46" evidence="8"/>
<dbReference type="Gene3D" id="1.10.1740.110">
    <property type="match status" value="1"/>
</dbReference>
<keyword evidence="12" id="KW-1185">Reference proteome</keyword>
<comment type="catalytic activity">
    <reaction evidence="7 8">
        <text>L-homoserine + succinyl-CoA = O-succinyl-L-homoserine + CoA</text>
        <dbReference type="Rhea" id="RHEA:22008"/>
        <dbReference type="ChEBI" id="CHEBI:57287"/>
        <dbReference type="ChEBI" id="CHEBI:57292"/>
        <dbReference type="ChEBI" id="CHEBI:57476"/>
        <dbReference type="ChEBI" id="CHEBI:57661"/>
        <dbReference type="EC" id="2.3.1.46"/>
    </reaction>
</comment>
<dbReference type="Pfam" id="PF00561">
    <property type="entry name" value="Abhydrolase_1"/>
    <property type="match status" value="1"/>
</dbReference>
<dbReference type="NCBIfam" id="TIGR01392">
    <property type="entry name" value="homoserO_Ac_trn"/>
    <property type="match status" value="1"/>
</dbReference>
<dbReference type="AlphaFoldDB" id="A0AAD0WAD0"/>
<gene>
    <name evidence="8" type="primary">metXS</name>
    <name evidence="11" type="ORF">D1345_19975</name>
</gene>
<feature type="active site" evidence="8 9">
    <location>
        <position position="320"/>
    </location>
</feature>
<accession>A0AAD0WAD0</accession>
<dbReference type="NCBIfam" id="NF001209">
    <property type="entry name" value="PRK00175.1"/>
    <property type="match status" value="1"/>
</dbReference>
<dbReference type="InterPro" id="IPR000073">
    <property type="entry name" value="AB_hydrolase_1"/>
</dbReference>
<protein>
    <recommendedName>
        <fullName evidence="8">Homoserine O-succinyltransferase</fullName>
        <shortName evidence="8">HST</shortName>
        <ecNumber evidence="8">2.3.1.46</ecNumber>
    </recommendedName>
    <alternativeName>
        <fullName evidence="8">Homoserine transsuccinylase</fullName>
        <shortName evidence="8">HTS</shortName>
    </alternativeName>
</protein>
<dbReference type="GO" id="GO:0005737">
    <property type="term" value="C:cytoplasm"/>
    <property type="evidence" value="ECO:0007669"/>
    <property type="project" value="UniProtKB-SubCell"/>
</dbReference>
<keyword evidence="5 8" id="KW-0486">Methionine biosynthesis</keyword>
<feature type="site" description="Important for acyl-CoA specificity" evidence="8">
    <location>
        <position position="322"/>
    </location>
</feature>
<keyword evidence="4 8" id="KW-0808">Transferase</keyword>
<feature type="domain" description="AB hydrolase-1" evidence="10">
    <location>
        <begin position="49"/>
        <end position="335"/>
    </location>
</feature>
<reference evidence="11 12" key="1">
    <citation type="submission" date="2018-08" db="EMBL/GenBank/DDBJ databases">
        <title>Complete genome sequence of JP2-74.</title>
        <authorList>
            <person name="Wu L."/>
        </authorList>
    </citation>
    <scope>NUCLEOTIDE SEQUENCE [LARGE SCALE GENOMIC DNA]</scope>
    <source>
        <strain evidence="11 12">JP2-74</strain>
    </source>
</reference>
<feature type="active site" evidence="8 9">
    <location>
        <position position="353"/>
    </location>
</feature>
<dbReference type="SUPFAM" id="SSF53474">
    <property type="entry name" value="alpha/beta-Hydrolases"/>
    <property type="match status" value="1"/>
</dbReference>
<dbReference type="Gene3D" id="3.40.50.1820">
    <property type="entry name" value="alpha/beta hydrolase"/>
    <property type="match status" value="1"/>
</dbReference>
<feature type="binding site" evidence="8">
    <location>
        <position position="354"/>
    </location>
    <ligand>
        <name>substrate</name>
    </ligand>
</feature>
<proteinExistence type="inferred from homology"/>
<evidence type="ECO:0000256" key="4">
    <source>
        <dbReference type="ARBA" id="ARBA00022679"/>
    </source>
</evidence>
<organism evidence="11 12">
    <name type="scientific">Chromobacterium rhizoryzae</name>
    <dbReference type="NCBI Taxonomy" id="1778675"/>
    <lineage>
        <taxon>Bacteria</taxon>
        <taxon>Pseudomonadati</taxon>
        <taxon>Pseudomonadota</taxon>
        <taxon>Betaproteobacteria</taxon>
        <taxon>Neisseriales</taxon>
        <taxon>Chromobacteriaceae</taxon>
        <taxon>Chromobacterium</taxon>
    </lineage>
</organism>
<comment type="subcellular location">
    <subcellularLocation>
        <location evidence="8">Cytoplasm</location>
    </subcellularLocation>
</comment>
<comment type="similarity">
    <text evidence="8">Belongs to the AB hydrolase superfamily. MetX family.</text>
</comment>
<evidence type="ECO:0000259" key="10">
    <source>
        <dbReference type="Pfam" id="PF00561"/>
    </source>
</evidence>
<comment type="function">
    <text evidence="8">Transfers a succinyl group from succinyl-CoA to L-homoserine, forming succinyl-L-homoserine.</text>
</comment>
<evidence type="ECO:0000256" key="1">
    <source>
        <dbReference type="ARBA" id="ARBA00011738"/>
    </source>
</evidence>
<dbReference type="InterPro" id="IPR029058">
    <property type="entry name" value="AB_hydrolase_fold"/>
</dbReference>
<evidence type="ECO:0000256" key="6">
    <source>
        <dbReference type="ARBA" id="ARBA00023315"/>
    </source>
</evidence>
<evidence type="ECO:0000256" key="8">
    <source>
        <dbReference type="HAMAP-Rule" id="MF_00296"/>
    </source>
</evidence>
<dbReference type="GO" id="GO:0008899">
    <property type="term" value="F:homoserine O-succinyltransferase activity"/>
    <property type="evidence" value="ECO:0007669"/>
    <property type="project" value="UniProtKB-UniRule"/>
</dbReference>
<comment type="pathway">
    <text evidence="8">Amino-acid biosynthesis; L-methionine biosynthesis via de novo pathway; O-succinyl-L-homoserine from L-homoserine: step 1/1.</text>
</comment>
<evidence type="ECO:0000313" key="12">
    <source>
        <dbReference type="Proteomes" id="UP000259465"/>
    </source>
</evidence>
<dbReference type="HAMAP" id="MF_00296">
    <property type="entry name" value="MetX_acyltransf"/>
    <property type="match status" value="1"/>
</dbReference>
<dbReference type="KEGG" id="crz:D1345_19975"/>
<dbReference type="FunFam" id="1.10.1740.110:FF:000001">
    <property type="entry name" value="Homoserine O-acetyltransferase"/>
    <property type="match status" value="1"/>
</dbReference>
<comment type="subunit">
    <text evidence="1 8">Homodimer.</text>
</comment>
<dbReference type="Proteomes" id="UP000259465">
    <property type="component" value="Chromosome"/>
</dbReference>
<evidence type="ECO:0000256" key="9">
    <source>
        <dbReference type="PIRSR" id="PIRSR000443-1"/>
    </source>
</evidence>
<keyword evidence="6 8" id="KW-0012">Acyltransferase</keyword>
<dbReference type="GO" id="GO:0009092">
    <property type="term" value="P:homoserine metabolic process"/>
    <property type="evidence" value="ECO:0007669"/>
    <property type="project" value="TreeGrafter"/>
</dbReference>
<evidence type="ECO:0000256" key="3">
    <source>
        <dbReference type="ARBA" id="ARBA00022605"/>
    </source>
</evidence>
<dbReference type="RefSeq" id="WP_107733030.1">
    <property type="nucleotide sequence ID" value="NZ_CP031968.1"/>
</dbReference>
<dbReference type="InterPro" id="IPR008220">
    <property type="entry name" value="HAT_MetX-like"/>
</dbReference>